<sequence>MVETDKLIWKILIELLDCVKFEDEEHGDIVILLNLLNKIGSSPLKEKVVEMVGFSFNKNRKWSIESYKKVLWQQILFSQGGCHVVVDIDINGLLYQITDMPEKRQEISIPLGLYLMNKGNETL</sequence>
<dbReference type="RefSeq" id="WP_136498292.1">
    <property type="nucleotide sequence ID" value="NZ_FQVD01000015.1"/>
</dbReference>
<reference evidence="1 2" key="1">
    <citation type="submission" date="2016-11" db="EMBL/GenBank/DDBJ databases">
        <authorList>
            <person name="Jaros S."/>
            <person name="Januszkiewicz K."/>
            <person name="Wedrychowicz H."/>
        </authorList>
    </citation>
    <scope>NUCLEOTIDE SEQUENCE [LARGE SCALE GENOMIC DNA]</scope>
    <source>
        <strain evidence="1 2">DSM 26883</strain>
    </source>
</reference>
<dbReference type="AlphaFoldDB" id="A0A1M5AJA0"/>
<evidence type="ECO:0000313" key="1">
    <source>
        <dbReference type="EMBL" id="SHF30349.1"/>
    </source>
</evidence>
<accession>A0A1M5AJA0</accession>
<keyword evidence="2" id="KW-1185">Reference proteome</keyword>
<dbReference type="EMBL" id="FQVD01000015">
    <property type="protein sequence ID" value="SHF30349.1"/>
    <property type="molecule type" value="Genomic_DNA"/>
</dbReference>
<proteinExistence type="predicted"/>
<protein>
    <submittedName>
        <fullName evidence="1">Uncharacterized protein</fullName>
    </submittedName>
</protein>
<name>A0A1M5AJA0_9BACE</name>
<evidence type="ECO:0000313" key="2">
    <source>
        <dbReference type="Proteomes" id="UP000184436"/>
    </source>
</evidence>
<dbReference type="Proteomes" id="UP000184436">
    <property type="component" value="Unassembled WGS sequence"/>
</dbReference>
<organism evidence="1 2">
    <name type="scientific">Bacteroides faecichinchillae</name>
    <dbReference type="NCBI Taxonomy" id="871325"/>
    <lineage>
        <taxon>Bacteria</taxon>
        <taxon>Pseudomonadati</taxon>
        <taxon>Bacteroidota</taxon>
        <taxon>Bacteroidia</taxon>
        <taxon>Bacteroidales</taxon>
        <taxon>Bacteroidaceae</taxon>
        <taxon>Bacteroides</taxon>
    </lineage>
</organism>
<gene>
    <name evidence="1" type="ORF">SAMN05444349_11594</name>
</gene>